<dbReference type="STRING" id="1237149.C900_05296"/>
<sequence>MKKSYFAFLLLALSCVTAFGQEEDYPYYKKDWQDTIPKQEVPVIEQRTKIRKYDEPGDLKGSISVGLGIISPDDVNNYIRNDLSSRGISIISGSSDMTSALMAGIQLYYVVTPKLQVKGIFDFAIGISSTELINQSDFVTYTATRISAGVGANYYFGAKRINPYIGGAIFFHALSFEGYKGTTVGPRAEPGVAFNFGERFKMEAFLQLDVAEASAEKLSQSMTIDFSSLNAGARFLFRL</sequence>
<comment type="caution">
    <text evidence="2">The sequence shown here is derived from an EMBL/GenBank/DDBJ whole genome shotgun (WGS) entry which is preliminary data.</text>
</comment>
<organism evidence="2 3">
    <name type="scientific">Fulvivirga imtechensis AK7</name>
    <dbReference type="NCBI Taxonomy" id="1237149"/>
    <lineage>
        <taxon>Bacteria</taxon>
        <taxon>Pseudomonadati</taxon>
        <taxon>Bacteroidota</taxon>
        <taxon>Cytophagia</taxon>
        <taxon>Cytophagales</taxon>
        <taxon>Fulvivirgaceae</taxon>
        <taxon>Fulvivirga</taxon>
    </lineage>
</organism>
<name>L8JKA3_9BACT</name>
<dbReference type="Proteomes" id="UP000011135">
    <property type="component" value="Unassembled WGS sequence"/>
</dbReference>
<gene>
    <name evidence="2" type="ORF">C900_05296</name>
</gene>
<reference evidence="2 3" key="1">
    <citation type="submission" date="2012-12" db="EMBL/GenBank/DDBJ databases">
        <title>Genome assembly of Fulvivirga imtechensis AK7.</title>
        <authorList>
            <person name="Nupur N."/>
            <person name="Khatri I."/>
            <person name="Kumar R."/>
            <person name="Subramanian S."/>
            <person name="Pinnaka A."/>
        </authorList>
    </citation>
    <scope>NUCLEOTIDE SEQUENCE [LARGE SCALE GENOMIC DNA]</scope>
    <source>
        <strain evidence="2 3">AK7</strain>
    </source>
</reference>
<evidence type="ECO:0000256" key="1">
    <source>
        <dbReference type="SAM" id="SignalP"/>
    </source>
</evidence>
<evidence type="ECO:0008006" key="4">
    <source>
        <dbReference type="Google" id="ProtNLM"/>
    </source>
</evidence>
<dbReference type="InterPro" id="IPR011250">
    <property type="entry name" value="OMP/PagP_B-barrel"/>
</dbReference>
<keyword evidence="3" id="KW-1185">Reference proteome</keyword>
<dbReference type="Gene3D" id="2.40.160.20">
    <property type="match status" value="1"/>
</dbReference>
<proteinExistence type="predicted"/>
<dbReference type="PROSITE" id="PS51257">
    <property type="entry name" value="PROKAR_LIPOPROTEIN"/>
    <property type="match status" value="1"/>
</dbReference>
<feature type="signal peptide" evidence="1">
    <location>
        <begin position="1"/>
        <end position="20"/>
    </location>
</feature>
<protein>
    <recommendedName>
        <fullName evidence="4">Outer membrane protein beta-barrel domain-containing protein</fullName>
    </recommendedName>
</protein>
<feature type="chain" id="PRO_5003993119" description="Outer membrane protein beta-barrel domain-containing protein" evidence="1">
    <location>
        <begin position="21"/>
        <end position="239"/>
    </location>
</feature>
<dbReference type="AlphaFoldDB" id="L8JKA3"/>
<dbReference type="EMBL" id="AMZN01000081">
    <property type="protein sequence ID" value="ELR69225.1"/>
    <property type="molecule type" value="Genomic_DNA"/>
</dbReference>
<dbReference type="SUPFAM" id="SSF56925">
    <property type="entry name" value="OMPA-like"/>
    <property type="match status" value="1"/>
</dbReference>
<evidence type="ECO:0000313" key="3">
    <source>
        <dbReference type="Proteomes" id="UP000011135"/>
    </source>
</evidence>
<keyword evidence="1" id="KW-0732">Signal</keyword>
<evidence type="ECO:0000313" key="2">
    <source>
        <dbReference type="EMBL" id="ELR69225.1"/>
    </source>
</evidence>
<dbReference type="OrthoDB" id="9830006at2"/>
<dbReference type="RefSeq" id="WP_009582383.1">
    <property type="nucleotide sequence ID" value="NZ_AMZN01000081.1"/>
</dbReference>
<accession>L8JKA3</accession>